<dbReference type="InterPro" id="IPR008042">
    <property type="entry name" value="Retrotrans_Pao"/>
</dbReference>
<evidence type="ECO:0000313" key="3">
    <source>
        <dbReference type="Proteomes" id="UP001162164"/>
    </source>
</evidence>
<dbReference type="SUPFAM" id="SSF56672">
    <property type="entry name" value="DNA/RNA polymerases"/>
    <property type="match status" value="1"/>
</dbReference>
<dbReference type="Proteomes" id="UP001162164">
    <property type="component" value="Unassembled WGS sequence"/>
</dbReference>
<dbReference type="Pfam" id="PF03564">
    <property type="entry name" value="DUF1759"/>
    <property type="match status" value="1"/>
</dbReference>
<feature type="compositionally biased region" description="Polar residues" evidence="1">
    <location>
        <begin position="402"/>
        <end position="428"/>
    </location>
</feature>
<comment type="caution">
    <text evidence="2">The sequence shown here is derived from an EMBL/GenBank/DDBJ whole genome shotgun (WGS) entry which is preliminary data.</text>
</comment>
<accession>A0ABQ9JGU5</accession>
<feature type="region of interest" description="Disordered" evidence="1">
    <location>
        <begin position="400"/>
        <end position="428"/>
    </location>
</feature>
<dbReference type="Pfam" id="PF05380">
    <property type="entry name" value="Peptidase_A17"/>
    <property type="match status" value="1"/>
</dbReference>
<dbReference type="EMBL" id="JAPWTJ010000553">
    <property type="protein sequence ID" value="KAJ8977406.1"/>
    <property type="molecule type" value="Genomic_DNA"/>
</dbReference>
<organism evidence="2 3">
    <name type="scientific">Molorchus minor</name>
    <dbReference type="NCBI Taxonomy" id="1323400"/>
    <lineage>
        <taxon>Eukaryota</taxon>
        <taxon>Metazoa</taxon>
        <taxon>Ecdysozoa</taxon>
        <taxon>Arthropoda</taxon>
        <taxon>Hexapoda</taxon>
        <taxon>Insecta</taxon>
        <taxon>Pterygota</taxon>
        <taxon>Neoptera</taxon>
        <taxon>Endopterygota</taxon>
        <taxon>Coleoptera</taxon>
        <taxon>Polyphaga</taxon>
        <taxon>Cucujiformia</taxon>
        <taxon>Chrysomeloidea</taxon>
        <taxon>Cerambycidae</taxon>
        <taxon>Lamiinae</taxon>
        <taxon>Monochamini</taxon>
        <taxon>Molorchus</taxon>
    </lineage>
</organism>
<protein>
    <recommendedName>
        <fullName evidence="4">Peptidase aspartic putative domain-containing protein</fullName>
    </recommendedName>
</protein>
<evidence type="ECO:0000313" key="2">
    <source>
        <dbReference type="EMBL" id="KAJ8977406.1"/>
    </source>
</evidence>
<proteinExistence type="predicted"/>
<dbReference type="PANTHER" id="PTHR47331:SF5">
    <property type="entry name" value="RIBONUCLEASE H"/>
    <property type="match status" value="1"/>
</dbReference>
<dbReference type="InterPro" id="IPR043502">
    <property type="entry name" value="DNA/RNA_pol_sf"/>
</dbReference>
<evidence type="ECO:0008006" key="4">
    <source>
        <dbReference type="Google" id="ProtNLM"/>
    </source>
</evidence>
<dbReference type="InterPro" id="IPR005312">
    <property type="entry name" value="DUF1759"/>
</dbReference>
<feature type="compositionally biased region" description="Polar residues" evidence="1">
    <location>
        <begin position="101"/>
        <end position="116"/>
    </location>
</feature>
<feature type="region of interest" description="Disordered" evidence="1">
    <location>
        <begin position="97"/>
        <end position="120"/>
    </location>
</feature>
<reference evidence="2" key="1">
    <citation type="journal article" date="2023" name="Insect Mol. Biol.">
        <title>Genome sequencing provides insights into the evolution of gene families encoding plant cell wall-degrading enzymes in longhorned beetles.</title>
        <authorList>
            <person name="Shin N.R."/>
            <person name="Okamura Y."/>
            <person name="Kirsch R."/>
            <person name="Pauchet Y."/>
        </authorList>
    </citation>
    <scope>NUCLEOTIDE SEQUENCE</scope>
    <source>
        <strain evidence="2">MMC_N1</strain>
    </source>
</reference>
<dbReference type="PANTHER" id="PTHR47331">
    <property type="entry name" value="PHD-TYPE DOMAIN-CONTAINING PROTEIN"/>
    <property type="match status" value="1"/>
</dbReference>
<keyword evidence="3" id="KW-1185">Reference proteome</keyword>
<name>A0ABQ9JGU5_9CUCU</name>
<sequence>MTIRKYDTILQKKEQYFTRIQNLYDYSKDVTTPEKISRFCLKCETIEKTKTLLFEILDDINLLECDINEEYIPNYAVLDVIDEMICHIISVERRVKPPNRGEQQQGRLSLGGTSRPTPKLPKLPLPKFSGDIKEWPLFIECYNSMIHNNLELSDVDKVHYLVGCLSGSALNICSGIPPTGDNYNIILKALIDKFEDKRILANSYLEQILNFKQASTESYSTLNVFLERFDSAVTALLKLKITNLADYILAYLALAKLNPETQRLFENNRRSSEMPSYEDIKTFIKEQAKICSRTQTIDKFSTGGSSKNTSTGNKSKITHSFVVQGTNSNFKCNLCTNDSHYISSCSKFLKMSPEERYRHIRSSNLCLNCLSPHRIINCRNRGTCRTCHAKHHTLLHFKSNARNRTNTASSNGDKSNSSIVIPETSNGSVDDQFQALPSTSTSENVIIEKNVFSNSPARPLVNFCSITNSNNKSNCKTVLLSTAKVNILDKNGFMHEFRFLIDSCSQANFFSLECIRYLQLDMTKMSSGVRGIGSSFSNVRGRANIVVISQIDTLKRYPIEVLVVDKITEPLPYSKINYEALPHLHRLQLADKDFSFPGKIHGIIGAEIFPYLIGEKRIVGPPHTPVAIETTLGFVVMGEAPVLSSSTNSTYNFCLTLEPPLESLIKKFWEVEDIPSTSLVSPEDEECEKLFRSSYSRDSSGRYTVALPFKINPSFLGNSYQIALRRFLLLERKFQSNLALREQYFSIIQDYLTKGHLIKVVEDSSCPESYYIPHHAVFKTDSTSTPTRIVFDASCKTDSNYSLNDLLFTDPKLQSDVCTMFLNFRLFEVAITADIRQMYRQISLRKDHYRFQRILWRFFCTDPIETYELTTVSFGIKPSPFLAMRTVRQLTQDEKSFYPLASDFVARDMYVDDFVSSVPSTIQAIELYHQTVEMFCRGGFQIVKWATNSKELLSKIPIDHRTSQVISFDSDKLKVLGMQWQPQSDVLSFSFDVPQGPCSKRQILSTAARCYDPLGFLAPVTLLAKLLIKQLYL</sequence>
<evidence type="ECO:0000256" key="1">
    <source>
        <dbReference type="SAM" id="MobiDB-lite"/>
    </source>
</evidence>
<gene>
    <name evidence="2" type="ORF">NQ317_003187</name>
</gene>